<proteinExistence type="predicted"/>
<protein>
    <recommendedName>
        <fullName evidence="1">G domain-containing protein</fullName>
    </recommendedName>
</protein>
<dbReference type="EMBL" id="ML179312">
    <property type="protein sequence ID" value="THU91219.1"/>
    <property type="molecule type" value="Genomic_DNA"/>
</dbReference>
<dbReference type="InterPro" id="IPR006073">
    <property type="entry name" value="GTP-bd"/>
</dbReference>
<dbReference type="GO" id="GO:0005525">
    <property type="term" value="F:GTP binding"/>
    <property type="evidence" value="ECO:0007669"/>
    <property type="project" value="InterPro"/>
</dbReference>
<sequence>MGIEVMLDGMYGEGMLDGEKDGRIDIDIEEEQKAEHLFPFHVSEIHVVILRNEFGDDFAALRCDVFALLRAQEHSPVSLLLPHARPLRHYYKLTPGQLRTARHLIDQIVKDYISRLPANVGKSSFINEVTRADVDVGPYAFTTKSLFAGEVPEMTDAEHNRVGVFEELRVVLYGFESNSNIQSNPFFSGKPTILLLNKSDIKILYSLPTSTQALVNKITDPSSSSNSDSLLLPSSYARATAKKASPLYSKDAKATLSSTEYTFAMPKKRKNDVVRDTFIPEMVREENTEKMYDKEEFR</sequence>
<evidence type="ECO:0000259" key="1">
    <source>
        <dbReference type="Pfam" id="PF01926"/>
    </source>
</evidence>
<organism evidence="2 3">
    <name type="scientific">Dendrothele bispora (strain CBS 962.96)</name>
    <dbReference type="NCBI Taxonomy" id="1314807"/>
    <lineage>
        <taxon>Eukaryota</taxon>
        <taxon>Fungi</taxon>
        <taxon>Dikarya</taxon>
        <taxon>Basidiomycota</taxon>
        <taxon>Agaricomycotina</taxon>
        <taxon>Agaricomycetes</taxon>
        <taxon>Agaricomycetidae</taxon>
        <taxon>Agaricales</taxon>
        <taxon>Agaricales incertae sedis</taxon>
        <taxon>Dendrothele</taxon>
    </lineage>
</organism>
<gene>
    <name evidence="2" type="ORF">K435DRAFT_801427</name>
</gene>
<dbReference type="Pfam" id="PF01926">
    <property type="entry name" value="MMR_HSR1"/>
    <property type="match status" value="1"/>
</dbReference>
<feature type="domain" description="G" evidence="1">
    <location>
        <begin position="118"/>
        <end position="151"/>
    </location>
</feature>
<dbReference type="PANTHER" id="PTHR45759">
    <property type="entry name" value="NUCLEOLAR GTP-BINDING PROTEIN 1"/>
    <property type="match status" value="1"/>
</dbReference>
<evidence type="ECO:0000313" key="2">
    <source>
        <dbReference type="EMBL" id="THU91219.1"/>
    </source>
</evidence>
<accession>A0A4S8LPB8</accession>
<dbReference type="AlphaFoldDB" id="A0A4S8LPB8"/>
<keyword evidence="3" id="KW-1185">Reference proteome</keyword>
<dbReference type="OrthoDB" id="415015at2759"/>
<dbReference type="Gene3D" id="3.40.50.300">
    <property type="entry name" value="P-loop containing nucleotide triphosphate hydrolases"/>
    <property type="match status" value="1"/>
</dbReference>
<evidence type="ECO:0000313" key="3">
    <source>
        <dbReference type="Proteomes" id="UP000297245"/>
    </source>
</evidence>
<reference evidence="2 3" key="1">
    <citation type="journal article" date="2019" name="Nat. Ecol. Evol.">
        <title>Megaphylogeny resolves global patterns of mushroom evolution.</title>
        <authorList>
            <person name="Varga T."/>
            <person name="Krizsan K."/>
            <person name="Foldi C."/>
            <person name="Dima B."/>
            <person name="Sanchez-Garcia M."/>
            <person name="Sanchez-Ramirez S."/>
            <person name="Szollosi G.J."/>
            <person name="Szarkandi J.G."/>
            <person name="Papp V."/>
            <person name="Albert L."/>
            <person name="Andreopoulos W."/>
            <person name="Angelini C."/>
            <person name="Antonin V."/>
            <person name="Barry K.W."/>
            <person name="Bougher N.L."/>
            <person name="Buchanan P."/>
            <person name="Buyck B."/>
            <person name="Bense V."/>
            <person name="Catcheside P."/>
            <person name="Chovatia M."/>
            <person name="Cooper J."/>
            <person name="Damon W."/>
            <person name="Desjardin D."/>
            <person name="Finy P."/>
            <person name="Geml J."/>
            <person name="Haridas S."/>
            <person name="Hughes K."/>
            <person name="Justo A."/>
            <person name="Karasinski D."/>
            <person name="Kautmanova I."/>
            <person name="Kiss B."/>
            <person name="Kocsube S."/>
            <person name="Kotiranta H."/>
            <person name="LaButti K.M."/>
            <person name="Lechner B.E."/>
            <person name="Liimatainen K."/>
            <person name="Lipzen A."/>
            <person name="Lukacs Z."/>
            <person name="Mihaltcheva S."/>
            <person name="Morgado L.N."/>
            <person name="Niskanen T."/>
            <person name="Noordeloos M.E."/>
            <person name="Ohm R.A."/>
            <person name="Ortiz-Santana B."/>
            <person name="Ovrebo C."/>
            <person name="Racz N."/>
            <person name="Riley R."/>
            <person name="Savchenko A."/>
            <person name="Shiryaev A."/>
            <person name="Soop K."/>
            <person name="Spirin V."/>
            <person name="Szebenyi C."/>
            <person name="Tomsovsky M."/>
            <person name="Tulloss R.E."/>
            <person name="Uehling J."/>
            <person name="Grigoriev I.V."/>
            <person name="Vagvolgyi C."/>
            <person name="Papp T."/>
            <person name="Martin F.M."/>
            <person name="Miettinen O."/>
            <person name="Hibbett D.S."/>
            <person name="Nagy L.G."/>
        </authorList>
    </citation>
    <scope>NUCLEOTIDE SEQUENCE [LARGE SCALE GENOMIC DNA]</scope>
    <source>
        <strain evidence="2 3">CBS 962.96</strain>
    </source>
</reference>
<dbReference type="SUPFAM" id="SSF52540">
    <property type="entry name" value="P-loop containing nucleoside triphosphate hydrolases"/>
    <property type="match status" value="1"/>
</dbReference>
<dbReference type="InterPro" id="IPR027417">
    <property type="entry name" value="P-loop_NTPase"/>
</dbReference>
<name>A0A4S8LPB8_DENBC</name>
<dbReference type="Proteomes" id="UP000297245">
    <property type="component" value="Unassembled WGS sequence"/>
</dbReference>